<keyword evidence="3" id="KW-0285">Flavoprotein</keyword>
<evidence type="ECO:0000259" key="7">
    <source>
        <dbReference type="Pfam" id="PF05199"/>
    </source>
</evidence>
<dbReference type="EMBL" id="QPJM01000004">
    <property type="protein sequence ID" value="RCW84619.1"/>
    <property type="molecule type" value="Genomic_DNA"/>
</dbReference>
<evidence type="ECO:0000256" key="4">
    <source>
        <dbReference type="ARBA" id="ARBA00022827"/>
    </source>
</evidence>
<keyword evidence="9" id="KW-1185">Reference proteome</keyword>
<protein>
    <submittedName>
        <fullName evidence="8">Choline dehydrogenase-like flavoprotein</fullName>
    </submittedName>
</protein>
<reference evidence="8 9" key="1">
    <citation type="submission" date="2018-07" db="EMBL/GenBank/DDBJ databases">
        <title>Genomic Encyclopedia of Type Strains, Phase III (KMG-III): the genomes of soil and plant-associated and newly described type strains.</title>
        <authorList>
            <person name="Whitman W."/>
        </authorList>
    </citation>
    <scope>NUCLEOTIDE SEQUENCE [LARGE SCALE GENOMIC DNA]</scope>
    <source>
        <strain evidence="8 9">31-25a</strain>
    </source>
</reference>
<dbReference type="GO" id="GO:0050660">
    <property type="term" value="F:flavin adenine dinucleotide binding"/>
    <property type="evidence" value="ECO:0007669"/>
    <property type="project" value="InterPro"/>
</dbReference>
<evidence type="ECO:0000313" key="9">
    <source>
        <dbReference type="Proteomes" id="UP000253324"/>
    </source>
</evidence>
<dbReference type="SUPFAM" id="SSF51905">
    <property type="entry name" value="FAD/NAD(P)-binding domain"/>
    <property type="match status" value="1"/>
</dbReference>
<dbReference type="PANTHER" id="PTHR42784">
    <property type="entry name" value="PYRANOSE 2-OXIDASE"/>
    <property type="match status" value="1"/>
</dbReference>
<dbReference type="InterPro" id="IPR007867">
    <property type="entry name" value="GMC_OxRtase_C"/>
</dbReference>
<evidence type="ECO:0000256" key="2">
    <source>
        <dbReference type="ARBA" id="ARBA00010790"/>
    </source>
</evidence>
<comment type="similarity">
    <text evidence="2">Belongs to the GMC oxidoreductase family.</text>
</comment>
<dbReference type="Pfam" id="PF00732">
    <property type="entry name" value="GMC_oxred_N"/>
    <property type="match status" value="1"/>
</dbReference>
<dbReference type="InterPro" id="IPR051473">
    <property type="entry name" value="P2Ox-like"/>
</dbReference>
<proteinExistence type="inferred from homology"/>
<organism evidence="8 9">
    <name type="scientific">Phyllobacterium bourgognense</name>
    <dbReference type="NCBI Taxonomy" id="314236"/>
    <lineage>
        <taxon>Bacteria</taxon>
        <taxon>Pseudomonadati</taxon>
        <taxon>Pseudomonadota</taxon>
        <taxon>Alphaproteobacteria</taxon>
        <taxon>Hyphomicrobiales</taxon>
        <taxon>Phyllobacteriaceae</taxon>
        <taxon>Phyllobacterium</taxon>
    </lineage>
</organism>
<feature type="domain" description="Glucose-methanol-choline oxidoreductase C-terminal" evidence="7">
    <location>
        <begin position="440"/>
        <end position="496"/>
    </location>
</feature>
<evidence type="ECO:0000256" key="1">
    <source>
        <dbReference type="ARBA" id="ARBA00001974"/>
    </source>
</evidence>
<keyword evidence="5" id="KW-0560">Oxidoreductase</keyword>
<accession>A0A368YYB3</accession>
<feature type="domain" description="Glucose-methanol-choline oxidoreductase N-terminal" evidence="6">
    <location>
        <begin position="206"/>
        <end position="306"/>
    </location>
</feature>
<dbReference type="OrthoDB" id="9798604at2"/>
<gene>
    <name evidence="8" type="ORF">C7476_104377</name>
</gene>
<dbReference type="AlphaFoldDB" id="A0A368YYB3"/>
<dbReference type="Pfam" id="PF13450">
    <property type="entry name" value="NAD_binding_8"/>
    <property type="match status" value="1"/>
</dbReference>
<dbReference type="Pfam" id="PF05199">
    <property type="entry name" value="GMC_oxred_C"/>
    <property type="match status" value="1"/>
</dbReference>
<sequence>MRMSQEVQPATAADIVIIGSGIGGATMAAGLAASGADILILEAGDHLPDRPENRDPRAIFQRGFFRPRENWYDETGSAFNPGNYYNVGGNSKFYGAVLTRYRSEDFEEMQHLEGVSPAWPFPYEELEPWYGKAEALFQVRGKLGEDPTEPLHSTPYDFPPVPDEAPIAALRERLKTAGIHPSTLPLGVDIDTWLSHGKTPWDAHPNSFNGKMDAETTALASALKHKNVRLQTNSRVTRLETVPDGTTIAAVHYEKDGTRYIIKPKLVILSAGAVQSAVLLLRSADEANPAGLANRSDQVGRNFMNHNLSAVIGFDPRFRNDSVYQKTFGFNDFYLSDGNGGAPLGNAQLLGRISGPVLKSDLKLVPEWILDRFCAHTVDFLAMSEDVPKPDSRVRVDGDRIILEWIRSNWPAHQKLVAQIKSVLRSAGFPLVLSKAFDRKTPSHQCGTVRMGDDPAHAPLDIYCRAFQHPNLFVVDAAFLPTSAAVNPALTIAAQALRVADHIVSKELA</sequence>
<evidence type="ECO:0000313" key="8">
    <source>
        <dbReference type="EMBL" id="RCW84619.1"/>
    </source>
</evidence>
<keyword evidence="4" id="KW-0274">FAD</keyword>
<dbReference type="Gene3D" id="3.50.50.60">
    <property type="entry name" value="FAD/NAD(P)-binding domain"/>
    <property type="match status" value="2"/>
</dbReference>
<comment type="cofactor">
    <cofactor evidence="1">
        <name>FAD</name>
        <dbReference type="ChEBI" id="CHEBI:57692"/>
    </cofactor>
</comment>
<dbReference type="GO" id="GO:0016614">
    <property type="term" value="F:oxidoreductase activity, acting on CH-OH group of donors"/>
    <property type="evidence" value="ECO:0007669"/>
    <property type="project" value="InterPro"/>
</dbReference>
<comment type="caution">
    <text evidence="8">The sequence shown here is derived from an EMBL/GenBank/DDBJ whole genome shotgun (WGS) entry which is preliminary data.</text>
</comment>
<dbReference type="Proteomes" id="UP000253324">
    <property type="component" value="Unassembled WGS sequence"/>
</dbReference>
<evidence type="ECO:0000256" key="5">
    <source>
        <dbReference type="ARBA" id="ARBA00023002"/>
    </source>
</evidence>
<dbReference type="RefSeq" id="WP_114429873.1">
    <property type="nucleotide sequence ID" value="NZ_QPJM01000004.1"/>
</dbReference>
<evidence type="ECO:0000259" key="6">
    <source>
        <dbReference type="Pfam" id="PF00732"/>
    </source>
</evidence>
<dbReference type="InterPro" id="IPR036188">
    <property type="entry name" value="FAD/NAD-bd_sf"/>
</dbReference>
<evidence type="ECO:0000256" key="3">
    <source>
        <dbReference type="ARBA" id="ARBA00022630"/>
    </source>
</evidence>
<name>A0A368YYB3_9HYPH</name>
<dbReference type="InterPro" id="IPR000172">
    <property type="entry name" value="GMC_OxRdtase_N"/>
</dbReference>
<dbReference type="PANTHER" id="PTHR42784:SF1">
    <property type="entry name" value="PYRANOSE 2-OXIDASE"/>
    <property type="match status" value="1"/>
</dbReference>